<sequence length="199" mass="21606">MHELSIQSLGEIRPLEVPTHSLSSHYVVNSGRHGTIAARREKNSMVASYHTGLAGKEKAGGAAAIAGRMRCKSGRVIWLCKPAMTTPTPPSNSIPPSSSNAQSVASSAKLHKLTGIKRNVKFCTQTPEDIKMILQEHENKKLGAKKSISGEVHEDDDEASRLLDISRIRSGKRPAEEGSMLAAKKNTKGPLDVIYYRKP</sequence>
<keyword evidence="2" id="KW-1185">Reference proteome</keyword>
<gene>
    <name evidence="1" type="ORF">KIW84_072605</name>
</gene>
<proteinExistence type="predicted"/>
<reference evidence="1 2" key="1">
    <citation type="journal article" date="2022" name="Nat. Genet.">
        <title>Improved pea reference genome and pan-genome highlight genomic features and evolutionary characteristics.</title>
        <authorList>
            <person name="Yang T."/>
            <person name="Liu R."/>
            <person name="Luo Y."/>
            <person name="Hu S."/>
            <person name="Wang D."/>
            <person name="Wang C."/>
            <person name="Pandey M.K."/>
            <person name="Ge S."/>
            <person name="Xu Q."/>
            <person name="Li N."/>
            <person name="Li G."/>
            <person name="Huang Y."/>
            <person name="Saxena R.K."/>
            <person name="Ji Y."/>
            <person name="Li M."/>
            <person name="Yan X."/>
            <person name="He Y."/>
            <person name="Liu Y."/>
            <person name="Wang X."/>
            <person name="Xiang C."/>
            <person name="Varshney R.K."/>
            <person name="Ding H."/>
            <person name="Gao S."/>
            <person name="Zong X."/>
        </authorList>
    </citation>
    <scope>NUCLEOTIDE SEQUENCE [LARGE SCALE GENOMIC DNA]</scope>
    <source>
        <strain evidence="1 2">cv. Zhongwan 6</strain>
    </source>
</reference>
<protein>
    <submittedName>
        <fullName evidence="1">Uncharacterized protein</fullName>
    </submittedName>
</protein>
<evidence type="ECO:0000313" key="1">
    <source>
        <dbReference type="EMBL" id="KAI5386094.1"/>
    </source>
</evidence>
<name>A0A9D4ZW89_PEA</name>
<accession>A0A9D4ZW89</accession>
<evidence type="ECO:0000313" key="2">
    <source>
        <dbReference type="Proteomes" id="UP001058974"/>
    </source>
</evidence>
<organism evidence="1 2">
    <name type="scientific">Pisum sativum</name>
    <name type="common">Garden pea</name>
    <name type="synonym">Lathyrus oleraceus</name>
    <dbReference type="NCBI Taxonomy" id="3888"/>
    <lineage>
        <taxon>Eukaryota</taxon>
        <taxon>Viridiplantae</taxon>
        <taxon>Streptophyta</taxon>
        <taxon>Embryophyta</taxon>
        <taxon>Tracheophyta</taxon>
        <taxon>Spermatophyta</taxon>
        <taxon>Magnoliopsida</taxon>
        <taxon>eudicotyledons</taxon>
        <taxon>Gunneridae</taxon>
        <taxon>Pentapetalae</taxon>
        <taxon>rosids</taxon>
        <taxon>fabids</taxon>
        <taxon>Fabales</taxon>
        <taxon>Fabaceae</taxon>
        <taxon>Papilionoideae</taxon>
        <taxon>50 kb inversion clade</taxon>
        <taxon>NPAAA clade</taxon>
        <taxon>Hologalegina</taxon>
        <taxon>IRL clade</taxon>
        <taxon>Fabeae</taxon>
        <taxon>Lathyrus</taxon>
    </lineage>
</organism>
<dbReference type="AlphaFoldDB" id="A0A9D4ZW89"/>
<dbReference type="Gramene" id="Psat07G0260500-T1">
    <property type="protein sequence ID" value="KAI5386094.1"/>
    <property type="gene ID" value="KIW84_072605"/>
</dbReference>
<comment type="caution">
    <text evidence="1">The sequence shown here is derived from an EMBL/GenBank/DDBJ whole genome shotgun (WGS) entry which is preliminary data.</text>
</comment>
<dbReference type="Proteomes" id="UP001058974">
    <property type="component" value="Chromosome 7"/>
</dbReference>
<dbReference type="EMBL" id="JAMSHJ010000007">
    <property type="protein sequence ID" value="KAI5386094.1"/>
    <property type="molecule type" value="Genomic_DNA"/>
</dbReference>